<gene>
    <name evidence="2" type="ORF">HPBE_LOCUS15384</name>
</gene>
<reference evidence="2 3" key="1">
    <citation type="submission" date="2018-11" db="EMBL/GenBank/DDBJ databases">
        <authorList>
            <consortium name="Pathogen Informatics"/>
        </authorList>
    </citation>
    <scope>NUCLEOTIDE SEQUENCE [LARGE SCALE GENOMIC DNA]</scope>
</reference>
<reference evidence="4" key="2">
    <citation type="submission" date="2019-09" db="UniProtKB">
        <authorList>
            <consortium name="WormBaseParasite"/>
        </authorList>
    </citation>
    <scope>IDENTIFICATION</scope>
</reference>
<proteinExistence type="predicted"/>
<evidence type="ECO:0000313" key="3">
    <source>
        <dbReference type="Proteomes" id="UP000050761"/>
    </source>
</evidence>
<sequence>MRFMNIALEQTEEYNNGQLQNKYVLANVRSQQFIREDGDAKPHIYVTAIVEVLRDYRGYPISRRAHPLSSHCLLVPALMHISPDHIPATLPVSADVLADLSGQFSASGDPAPMGCAFDTTCIFPVGMPSEVFFLKRTAAEKERGIIPKPDVLRLPKKYRTLPKAQHANLWTNSEEQNAALLLASLIYTTMTEFRASVDYLFNLDVDPIKRKLNELHLVYVAVRDQNVVEEGNVHWLLFLKKAGGVYGINSATAAYEAKLVPGKLNDITNSYMDNSRNRIHAVRKEANRMLTGTKDLSRRRLGNEDTAAASAETPGGEDDPSGATEWYEGEDGPSSSIAVPHETAESQLAVEERCGNMLRVLLLGDMRTDDEKCWNPHCSLGYTPQRSPLNPHYPYTRQKIAFVQLHTFATSAFVPNTSANVSRSSVTVQNTSANLPKSSVTVPKTSANLPGSSVAVPNTSANVPKSSVTVPNTSSNLPKSSVAMPNTSANLLEEDPFLVQIWNPAADSHWATKTCSNDNGSDGVSVVRSNSYPERLRKGEWHADRGVGALVDKQ</sequence>
<accession>A0A3P7ZQ72</accession>
<accession>A0A183G286</accession>
<organism evidence="3 4">
    <name type="scientific">Heligmosomoides polygyrus</name>
    <name type="common">Parasitic roundworm</name>
    <dbReference type="NCBI Taxonomy" id="6339"/>
    <lineage>
        <taxon>Eukaryota</taxon>
        <taxon>Metazoa</taxon>
        <taxon>Ecdysozoa</taxon>
        <taxon>Nematoda</taxon>
        <taxon>Chromadorea</taxon>
        <taxon>Rhabditida</taxon>
        <taxon>Rhabditina</taxon>
        <taxon>Rhabditomorpha</taxon>
        <taxon>Strongyloidea</taxon>
        <taxon>Heligmosomidae</taxon>
        <taxon>Heligmosomoides</taxon>
    </lineage>
</organism>
<name>A0A183G286_HELPZ</name>
<dbReference type="EMBL" id="UZAH01028829">
    <property type="protein sequence ID" value="VDP02612.1"/>
    <property type="molecule type" value="Genomic_DNA"/>
</dbReference>
<feature type="region of interest" description="Disordered" evidence="1">
    <location>
        <begin position="292"/>
        <end position="344"/>
    </location>
</feature>
<dbReference type="Proteomes" id="UP000050761">
    <property type="component" value="Unassembled WGS sequence"/>
</dbReference>
<feature type="region of interest" description="Disordered" evidence="1">
    <location>
        <begin position="451"/>
        <end position="480"/>
    </location>
</feature>
<protein>
    <submittedName>
        <fullName evidence="4">RNA-directed RNA polymerase</fullName>
    </submittedName>
</protein>
<dbReference type="WBParaSite" id="HPBE_0001538501-mRNA-1">
    <property type="protein sequence ID" value="HPBE_0001538501-mRNA-1"/>
    <property type="gene ID" value="HPBE_0001538501"/>
</dbReference>
<keyword evidence="3" id="KW-1185">Reference proteome</keyword>
<evidence type="ECO:0000313" key="2">
    <source>
        <dbReference type="EMBL" id="VDP02612.1"/>
    </source>
</evidence>
<dbReference type="AlphaFoldDB" id="A0A183G286"/>
<dbReference type="OrthoDB" id="5835567at2759"/>
<evidence type="ECO:0000313" key="4">
    <source>
        <dbReference type="WBParaSite" id="HPBE_0001538501-mRNA-1"/>
    </source>
</evidence>
<evidence type="ECO:0000256" key="1">
    <source>
        <dbReference type="SAM" id="MobiDB-lite"/>
    </source>
</evidence>